<organism evidence="3 4">
    <name type="scientific">Sphaceloma murrayae</name>
    <dbReference type="NCBI Taxonomy" id="2082308"/>
    <lineage>
        <taxon>Eukaryota</taxon>
        <taxon>Fungi</taxon>
        <taxon>Dikarya</taxon>
        <taxon>Ascomycota</taxon>
        <taxon>Pezizomycotina</taxon>
        <taxon>Dothideomycetes</taxon>
        <taxon>Dothideomycetidae</taxon>
        <taxon>Myriangiales</taxon>
        <taxon>Elsinoaceae</taxon>
        <taxon>Sphaceloma</taxon>
    </lineage>
</organism>
<dbReference type="Gene3D" id="3.10.20.90">
    <property type="entry name" value="Phosphatidylinositol 3-kinase Catalytic Subunit, Chain A, domain 1"/>
    <property type="match status" value="1"/>
</dbReference>
<comment type="caution">
    <text evidence="3">The sequence shown here is derived from an EMBL/GenBank/DDBJ whole genome shotgun (WGS) entry which is preliminary data.</text>
</comment>
<dbReference type="InterPro" id="IPR029071">
    <property type="entry name" value="Ubiquitin-like_domsf"/>
</dbReference>
<dbReference type="PANTHER" id="PTHR46082">
    <property type="entry name" value="ATP/GTP-BINDING PROTEIN-RELATED"/>
    <property type="match status" value="1"/>
</dbReference>
<dbReference type="GO" id="GO:0007165">
    <property type="term" value="P:signal transduction"/>
    <property type="evidence" value="ECO:0007669"/>
    <property type="project" value="InterPro"/>
</dbReference>
<dbReference type="PROSITE" id="PS50200">
    <property type="entry name" value="RA"/>
    <property type="match status" value="1"/>
</dbReference>
<dbReference type="InterPro" id="IPR053137">
    <property type="entry name" value="NLR-like"/>
</dbReference>
<evidence type="ECO:0000313" key="3">
    <source>
        <dbReference type="EMBL" id="PNS19771.1"/>
    </source>
</evidence>
<dbReference type="OrthoDB" id="445896at2759"/>
<dbReference type="SMART" id="SM00314">
    <property type="entry name" value="RA"/>
    <property type="match status" value="1"/>
</dbReference>
<dbReference type="InParanoid" id="A0A2K1QXI9"/>
<name>A0A2K1QXI9_9PEZI</name>
<keyword evidence="4" id="KW-1185">Reference proteome</keyword>
<accession>A0A2K1QXI9</accession>
<feature type="compositionally biased region" description="Basic and acidic residues" evidence="1">
    <location>
        <begin position="326"/>
        <end position="340"/>
    </location>
</feature>
<dbReference type="Proteomes" id="UP000243797">
    <property type="component" value="Unassembled WGS sequence"/>
</dbReference>
<feature type="region of interest" description="Disordered" evidence="1">
    <location>
        <begin position="324"/>
        <end position="356"/>
    </location>
</feature>
<evidence type="ECO:0000313" key="4">
    <source>
        <dbReference type="Proteomes" id="UP000243797"/>
    </source>
</evidence>
<dbReference type="GO" id="GO:0009116">
    <property type="term" value="P:nucleoside metabolic process"/>
    <property type="evidence" value="ECO:0007669"/>
    <property type="project" value="InterPro"/>
</dbReference>
<evidence type="ECO:0000256" key="1">
    <source>
        <dbReference type="SAM" id="MobiDB-lite"/>
    </source>
</evidence>
<dbReference type="Pfam" id="PF00788">
    <property type="entry name" value="RA"/>
    <property type="match status" value="1"/>
</dbReference>
<sequence length="451" mass="50807">MDEPRRVREAYAQQLCADDYTIGWLCTSEAGLLAAQCLLDQKHRPPKWLKAQDSLYSFGRISGHQIVFALLPPCSERRSRTSRIAQFVWRPFRNLKLVLSVGVGTAFDSCDASKDIRLGDAVIGELRREASEEGRSICELPEAVRDAVTMMRVEHLLQGNRVRNLLDDAVDRYPRMRNRCRPPSRDVGMLVESRSNFERRPPMFTSCGTEQAHVCVKKLEAGPSVHFGDILASKGRDHGGGKRDSGQDDVDELRHALCCNGETVPVHQTELPTLAIRGISACEGSHHSSDWVPYGAAVAAACTKELLTHIPLLDSPIVERVDDDEYQRARRPAETPRNGERATTSHGNTLVDGGTDSNILDSSVEVFKRFRIHKEDPCHKILPMCLERYGIVGDWRQYALYLVYGEQERCLRLEEKPLLLLQQLSRQGHKPIFMLRKRSSPELVVDEDSSD</sequence>
<gene>
    <name evidence="3" type="ORF">CAC42_7738</name>
</gene>
<dbReference type="Gene3D" id="3.40.50.1580">
    <property type="entry name" value="Nucleoside phosphorylase domain"/>
    <property type="match status" value="1"/>
</dbReference>
<dbReference type="InterPro" id="IPR000159">
    <property type="entry name" value="RA_dom"/>
</dbReference>
<dbReference type="InterPro" id="IPR035994">
    <property type="entry name" value="Nucleoside_phosphorylase_sf"/>
</dbReference>
<reference evidence="3 4" key="1">
    <citation type="submission" date="2017-06" db="EMBL/GenBank/DDBJ databases">
        <title>Draft genome sequence of a variant of Elsinoe murrayae.</title>
        <authorList>
            <person name="Cheng Q."/>
        </authorList>
    </citation>
    <scope>NUCLEOTIDE SEQUENCE [LARGE SCALE GENOMIC DNA]</scope>
    <source>
        <strain evidence="3 4">CQ-2017a</strain>
    </source>
</reference>
<protein>
    <submittedName>
        <fullName evidence="3">Protein STE50</fullName>
    </submittedName>
</protein>
<dbReference type="SUPFAM" id="SSF54236">
    <property type="entry name" value="Ubiquitin-like"/>
    <property type="match status" value="1"/>
</dbReference>
<evidence type="ECO:0000259" key="2">
    <source>
        <dbReference type="PROSITE" id="PS50200"/>
    </source>
</evidence>
<dbReference type="EMBL" id="NKHZ01000029">
    <property type="protein sequence ID" value="PNS19771.1"/>
    <property type="molecule type" value="Genomic_DNA"/>
</dbReference>
<proteinExistence type="predicted"/>
<dbReference type="STRING" id="2082308.A0A2K1QXI9"/>
<dbReference type="GO" id="GO:0003824">
    <property type="term" value="F:catalytic activity"/>
    <property type="evidence" value="ECO:0007669"/>
    <property type="project" value="InterPro"/>
</dbReference>
<dbReference type="AlphaFoldDB" id="A0A2K1QXI9"/>
<dbReference type="SUPFAM" id="SSF53167">
    <property type="entry name" value="Purine and uridine phosphorylases"/>
    <property type="match status" value="1"/>
</dbReference>
<feature type="domain" description="Ras-associating" evidence="2">
    <location>
        <begin position="367"/>
        <end position="440"/>
    </location>
</feature>
<dbReference type="PANTHER" id="PTHR46082:SF11">
    <property type="entry name" value="AAA+ ATPASE DOMAIN-CONTAINING PROTEIN-RELATED"/>
    <property type="match status" value="1"/>
</dbReference>